<feature type="non-terminal residue" evidence="1">
    <location>
        <position position="93"/>
    </location>
</feature>
<reference evidence="1" key="1">
    <citation type="submission" date="2023-06" db="EMBL/GenBank/DDBJ databases">
        <authorList>
            <consortium name="Lawrence Berkeley National Laboratory"/>
            <person name="Ahrendt S."/>
            <person name="Sahu N."/>
            <person name="Indic B."/>
            <person name="Wong-Bajracharya J."/>
            <person name="Merenyi Z."/>
            <person name="Ke H.-M."/>
            <person name="Monk M."/>
            <person name="Kocsube S."/>
            <person name="Drula E."/>
            <person name="Lipzen A."/>
            <person name="Balint B."/>
            <person name="Henrissat B."/>
            <person name="Andreopoulos B."/>
            <person name="Martin F.M."/>
            <person name="Harder C.B."/>
            <person name="Rigling D."/>
            <person name="Ford K.L."/>
            <person name="Foster G.D."/>
            <person name="Pangilinan J."/>
            <person name="Papanicolaou A."/>
            <person name="Barry K."/>
            <person name="LaButti K."/>
            <person name="Viragh M."/>
            <person name="Koriabine M."/>
            <person name="Yan M."/>
            <person name="Riley R."/>
            <person name="Champramary S."/>
            <person name="Plett K.L."/>
            <person name="Tsai I.J."/>
            <person name="Slot J."/>
            <person name="Sipos G."/>
            <person name="Plett J."/>
            <person name="Nagy L.G."/>
            <person name="Grigoriev I.V."/>
        </authorList>
    </citation>
    <scope>NUCLEOTIDE SEQUENCE</scope>
    <source>
        <strain evidence="1">CCBAS 213</strain>
    </source>
</reference>
<name>A0AA39MKT8_ARMTA</name>
<keyword evidence="2" id="KW-1185">Reference proteome</keyword>
<dbReference type="RefSeq" id="XP_060322970.1">
    <property type="nucleotide sequence ID" value="XM_060466459.1"/>
</dbReference>
<feature type="non-terminal residue" evidence="1">
    <location>
        <position position="1"/>
    </location>
</feature>
<evidence type="ECO:0000313" key="2">
    <source>
        <dbReference type="Proteomes" id="UP001175211"/>
    </source>
</evidence>
<proteinExistence type="predicted"/>
<sequence>TFLPPNMPSAEANPEIIENYLQDEIAAGQMGEGLSVEKAHVFFGGHFCTAPMGVVFDQQKPRIIHNLSAQDPEGSSTNSWLDAKDWPTCWYTA</sequence>
<evidence type="ECO:0000313" key="1">
    <source>
        <dbReference type="EMBL" id="KAK0438526.1"/>
    </source>
</evidence>
<accession>A0AA39MKT8</accession>
<dbReference type="AlphaFoldDB" id="A0AA39MKT8"/>
<comment type="caution">
    <text evidence="1">The sequence shown here is derived from an EMBL/GenBank/DDBJ whole genome shotgun (WGS) entry which is preliminary data.</text>
</comment>
<gene>
    <name evidence="1" type="ORF">EV420DRAFT_1221339</name>
</gene>
<dbReference type="Proteomes" id="UP001175211">
    <property type="component" value="Unassembled WGS sequence"/>
</dbReference>
<protein>
    <submittedName>
        <fullName evidence="1">Uncharacterized protein</fullName>
    </submittedName>
</protein>
<dbReference type="GeneID" id="85350007"/>
<organism evidence="1 2">
    <name type="scientific">Armillaria tabescens</name>
    <name type="common">Ringless honey mushroom</name>
    <name type="synonym">Agaricus tabescens</name>
    <dbReference type="NCBI Taxonomy" id="1929756"/>
    <lineage>
        <taxon>Eukaryota</taxon>
        <taxon>Fungi</taxon>
        <taxon>Dikarya</taxon>
        <taxon>Basidiomycota</taxon>
        <taxon>Agaricomycotina</taxon>
        <taxon>Agaricomycetes</taxon>
        <taxon>Agaricomycetidae</taxon>
        <taxon>Agaricales</taxon>
        <taxon>Marasmiineae</taxon>
        <taxon>Physalacriaceae</taxon>
        <taxon>Desarmillaria</taxon>
    </lineage>
</organism>
<dbReference type="EMBL" id="JAUEPS010000096">
    <property type="protein sequence ID" value="KAK0438526.1"/>
    <property type="molecule type" value="Genomic_DNA"/>
</dbReference>